<dbReference type="EMBL" id="GHES01024153">
    <property type="protein sequence ID" value="MPA54712.1"/>
    <property type="molecule type" value="Transcribed_RNA"/>
</dbReference>
<dbReference type="InterPro" id="IPR045283">
    <property type="entry name" value="AT3G44326-like"/>
</dbReference>
<name>A0A5B7ADC7_DAVIN</name>
<evidence type="ECO:0000313" key="2">
    <source>
        <dbReference type="EMBL" id="MPA54712.1"/>
    </source>
</evidence>
<evidence type="ECO:0000256" key="1">
    <source>
        <dbReference type="SAM" id="Phobius"/>
    </source>
</evidence>
<proteinExistence type="predicted"/>
<dbReference type="PANTHER" id="PTHR33736:SF13">
    <property type="entry name" value="OS11G0155100 PROTEIN"/>
    <property type="match status" value="1"/>
</dbReference>
<dbReference type="SUPFAM" id="SSF81383">
    <property type="entry name" value="F-box domain"/>
    <property type="match status" value="1"/>
</dbReference>
<dbReference type="InterPro" id="IPR036047">
    <property type="entry name" value="F-box-like_dom_sf"/>
</dbReference>
<sequence>MSTSSKKQPPPTTTSCVEEGGATTFSAVHPDILQAHILTRLDGPTLASASCASSQLHALSAQDHLWTDICHSTWPSTTTPRLRQVISTFPNGARSFFAHSFPLLLSDSTAKSPSNLNRPSALPPPELISAVDIYYQNKLILTKVQATETVTGWFRCSPFRIDLLDLKDVVPTPIQHPDGDDTCMALAEEMTLSWIVIDPIGRQAMNLSSHKPVSVQRHWLSGEVQVWFASILAGDHKGSASEFVQCGIVVTCGGSEEGEMQVREVSLQVEDMEGMHLTGKDSLVILQRALEGKRGRVGRRRREEEGRRRYREYLKMKRERRERKLRTEETLDILCVAFGVSILAAFWFFVLCR</sequence>
<feature type="transmembrane region" description="Helical" evidence="1">
    <location>
        <begin position="330"/>
        <end position="350"/>
    </location>
</feature>
<keyword evidence="1" id="KW-0472">Membrane</keyword>
<organism evidence="2">
    <name type="scientific">Davidia involucrata</name>
    <name type="common">Dove tree</name>
    <dbReference type="NCBI Taxonomy" id="16924"/>
    <lineage>
        <taxon>Eukaryota</taxon>
        <taxon>Viridiplantae</taxon>
        <taxon>Streptophyta</taxon>
        <taxon>Embryophyta</taxon>
        <taxon>Tracheophyta</taxon>
        <taxon>Spermatophyta</taxon>
        <taxon>Magnoliopsida</taxon>
        <taxon>eudicotyledons</taxon>
        <taxon>Gunneridae</taxon>
        <taxon>Pentapetalae</taxon>
        <taxon>asterids</taxon>
        <taxon>Cornales</taxon>
        <taxon>Nyssaceae</taxon>
        <taxon>Davidia</taxon>
    </lineage>
</organism>
<protein>
    <recommendedName>
        <fullName evidence="3">F-box protein</fullName>
    </recommendedName>
</protein>
<keyword evidence="1" id="KW-0812">Transmembrane</keyword>
<gene>
    <name evidence="2" type="ORF">Din_024153</name>
</gene>
<dbReference type="PANTHER" id="PTHR33736">
    <property type="entry name" value="F-BOX PROTEIN-RELATED"/>
    <property type="match status" value="1"/>
</dbReference>
<evidence type="ECO:0008006" key="3">
    <source>
        <dbReference type="Google" id="ProtNLM"/>
    </source>
</evidence>
<keyword evidence="1" id="KW-1133">Transmembrane helix</keyword>
<reference evidence="2" key="1">
    <citation type="submission" date="2019-08" db="EMBL/GenBank/DDBJ databases">
        <title>Reference gene set and small RNA set construction with multiple tissues from Davidia involucrata Baill.</title>
        <authorList>
            <person name="Yang H."/>
            <person name="Zhou C."/>
            <person name="Li G."/>
            <person name="Wang J."/>
            <person name="Gao P."/>
            <person name="Wang M."/>
            <person name="Wang R."/>
            <person name="Zhao Y."/>
        </authorList>
    </citation>
    <scope>NUCLEOTIDE SEQUENCE</scope>
    <source>
        <tissue evidence="2">Mixed with DoveR01_LX</tissue>
    </source>
</reference>
<accession>A0A5B7ADC7</accession>
<dbReference type="AlphaFoldDB" id="A0A5B7ADC7"/>
<dbReference type="Gene3D" id="1.20.1280.50">
    <property type="match status" value="1"/>
</dbReference>